<reference evidence="1 2" key="1">
    <citation type="submission" date="2017-11" db="EMBL/GenBank/DDBJ databases">
        <title>De-novo sequencing of pomegranate (Punica granatum L.) genome.</title>
        <authorList>
            <person name="Akparov Z."/>
            <person name="Amiraslanov A."/>
            <person name="Hajiyeva S."/>
            <person name="Abbasov M."/>
            <person name="Kaur K."/>
            <person name="Hamwieh A."/>
            <person name="Solovyev V."/>
            <person name="Salamov A."/>
            <person name="Braich B."/>
            <person name="Kosarev P."/>
            <person name="Mahmoud A."/>
            <person name="Hajiyev E."/>
            <person name="Babayeva S."/>
            <person name="Izzatullayeva V."/>
            <person name="Mammadov A."/>
            <person name="Mammadov A."/>
            <person name="Sharifova S."/>
            <person name="Ojaghi J."/>
            <person name="Eynullazada K."/>
            <person name="Bayramov B."/>
            <person name="Abdulazimova A."/>
            <person name="Shahmuradov I."/>
        </authorList>
    </citation>
    <scope>NUCLEOTIDE SEQUENCE [LARGE SCALE GENOMIC DNA]</scope>
    <source>
        <strain evidence="2">cv. AG2017</strain>
        <tissue evidence="1">Leaf</tissue>
    </source>
</reference>
<gene>
    <name evidence="1" type="ORF">CRG98_049445</name>
</gene>
<dbReference type="Gene3D" id="3.30.200.20">
    <property type="entry name" value="Phosphorylase Kinase, domain 1"/>
    <property type="match status" value="1"/>
</dbReference>
<dbReference type="Proteomes" id="UP000233551">
    <property type="component" value="Unassembled WGS sequence"/>
</dbReference>
<dbReference type="STRING" id="22663.A0A2I0HEQ0"/>
<protein>
    <recommendedName>
        <fullName evidence="3">Protein kinase domain-containing protein</fullName>
    </recommendedName>
</protein>
<evidence type="ECO:0000313" key="2">
    <source>
        <dbReference type="Proteomes" id="UP000233551"/>
    </source>
</evidence>
<accession>A0A2I0HEQ0</accession>
<organism evidence="1 2">
    <name type="scientific">Punica granatum</name>
    <name type="common">Pomegranate</name>
    <dbReference type="NCBI Taxonomy" id="22663"/>
    <lineage>
        <taxon>Eukaryota</taxon>
        <taxon>Viridiplantae</taxon>
        <taxon>Streptophyta</taxon>
        <taxon>Embryophyta</taxon>
        <taxon>Tracheophyta</taxon>
        <taxon>Spermatophyta</taxon>
        <taxon>Magnoliopsida</taxon>
        <taxon>eudicotyledons</taxon>
        <taxon>Gunneridae</taxon>
        <taxon>Pentapetalae</taxon>
        <taxon>rosids</taxon>
        <taxon>malvids</taxon>
        <taxon>Myrtales</taxon>
        <taxon>Lythraceae</taxon>
        <taxon>Punica</taxon>
    </lineage>
</organism>
<proteinExistence type="predicted"/>
<evidence type="ECO:0000313" key="1">
    <source>
        <dbReference type="EMBL" id="PKI18281.1"/>
    </source>
</evidence>
<dbReference type="AlphaFoldDB" id="A0A2I0HEQ0"/>
<comment type="caution">
    <text evidence="1">The sequence shown here is derived from an EMBL/GenBank/DDBJ whole genome shotgun (WGS) entry which is preliminary data.</text>
</comment>
<sequence>MAPSVQAAIPPDGIWRRGKKYYSMSDGIFEIDAKYEPIKPLGAGAYGVVCSAHDQETKKK</sequence>
<keyword evidence="2" id="KW-1185">Reference proteome</keyword>
<name>A0A2I0HEQ0_PUNGR</name>
<feature type="non-terminal residue" evidence="1">
    <location>
        <position position="60"/>
    </location>
</feature>
<evidence type="ECO:0008006" key="3">
    <source>
        <dbReference type="Google" id="ProtNLM"/>
    </source>
</evidence>
<dbReference type="EMBL" id="PGOL01039920">
    <property type="protein sequence ID" value="PKI18281.1"/>
    <property type="molecule type" value="Genomic_DNA"/>
</dbReference>